<organism evidence="1">
    <name type="scientific">marine sediment metagenome</name>
    <dbReference type="NCBI Taxonomy" id="412755"/>
    <lineage>
        <taxon>unclassified sequences</taxon>
        <taxon>metagenomes</taxon>
        <taxon>ecological metagenomes</taxon>
    </lineage>
</organism>
<accession>A0A0F8Z109</accession>
<reference evidence="1" key="1">
    <citation type="journal article" date="2015" name="Nature">
        <title>Complex archaea that bridge the gap between prokaryotes and eukaryotes.</title>
        <authorList>
            <person name="Spang A."/>
            <person name="Saw J.H."/>
            <person name="Jorgensen S.L."/>
            <person name="Zaremba-Niedzwiedzka K."/>
            <person name="Martijn J."/>
            <person name="Lind A.E."/>
            <person name="van Eijk R."/>
            <person name="Schleper C."/>
            <person name="Guy L."/>
            <person name="Ettema T.J."/>
        </authorList>
    </citation>
    <scope>NUCLEOTIDE SEQUENCE</scope>
</reference>
<gene>
    <name evidence="1" type="ORF">LCGC14_2753740</name>
</gene>
<dbReference type="AlphaFoldDB" id="A0A0F8Z109"/>
<proteinExistence type="predicted"/>
<name>A0A0F8Z109_9ZZZZ</name>
<comment type="caution">
    <text evidence="1">The sequence shown here is derived from an EMBL/GenBank/DDBJ whole genome shotgun (WGS) entry which is preliminary data.</text>
</comment>
<dbReference type="EMBL" id="LAZR01050425">
    <property type="protein sequence ID" value="KKK87387.1"/>
    <property type="molecule type" value="Genomic_DNA"/>
</dbReference>
<evidence type="ECO:0000313" key="1">
    <source>
        <dbReference type="EMBL" id="KKK87387.1"/>
    </source>
</evidence>
<feature type="non-terminal residue" evidence="1">
    <location>
        <position position="42"/>
    </location>
</feature>
<protein>
    <submittedName>
        <fullName evidence="1">Uncharacterized protein</fullName>
    </submittedName>
</protein>
<sequence length="42" mass="4765">MPLVCLVIHYVGKIIVMNKSNQLLMEGVMHRKILVSLGILFL</sequence>